<organism evidence="1 2">
    <name type="scientific">Paenibacillus baekrokdamisoli</name>
    <dbReference type="NCBI Taxonomy" id="1712516"/>
    <lineage>
        <taxon>Bacteria</taxon>
        <taxon>Bacillati</taxon>
        <taxon>Bacillota</taxon>
        <taxon>Bacilli</taxon>
        <taxon>Bacillales</taxon>
        <taxon>Paenibacillaceae</taxon>
        <taxon>Paenibacillus</taxon>
    </lineage>
</organism>
<gene>
    <name evidence="1" type="ORF">Back11_51520</name>
</gene>
<dbReference type="Gene3D" id="3.50.50.60">
    <property type="entry name" value="FAD/NAD(P)-binding domain"/>
    <property type="match status" value="1"/>
</dbReference>
<dbReference type="Pfam" id="PF01494">
    <property type="entry name" value="FAD_binding_3"/>
    <property type="match status" value="1"/>
</dbReference>
<dbReference type="PRINTS" id="PR00420">
    <property type="entry name" value="RNGMNOXGNASE"/>
</dbReference>
<dbReference type="InterPro" id="IPR002938">
    <property type="entry name" value="FAD-bd"/>
</dbReference>
<protein>
    <submittedName>
        <fullName evidence="1">FAD-dependent oxidoreductase</fullName>
    </submittedName>
</protein>
<dbReference type="PANTHER" id="PTHR42685:SF22">
    <property type="entry name" value="CONDITIONED MEDIUM FACTOR RECEPTOR 1"/>
    <property type="match status" value="1"/>
</dbReference>
<evidence type="ECO:0000313" key="2">
    <source>
        <dbReference type="Proteomes" id="UP000275368"/>
    </source>
</evidence>
<evidence type="ECO:0000313" key="1">
    <source>
        <dbReference type="EMBL" id="BBH23807.1"/>
    </source>
</evidence>
<accession>A0A3G9IY26</accession>
<dbReference type="Proteomes" id="UP000275368">
    <property type="component" value="Chromosome"/>
</dbReference>
<dbReference type="GO" id="GO:0071949">
    <property type="term" value="F:FAD binding"/>
    <property type="evidence" value="ECO:0007669"/>
    <property type="project" value="InterPro"/>
</dbReference>
<sequence>MKRIYDAVVLGAGIAGTCAAKDLADKGWDTLLIDRKEFPRHKVCGEFLSPEFQGMLGEIGLYKVVESLQPALIDRARLTLSKGDSLEVMLPNKAWGISRYVLDAALHHAAQQAGVQLRTGVTVMSVAPAQDGFLIETRRDGEREYFHARTVIGAMGVHRQQQDRKLLEMHNGRKKQSMNKEKSAYLGVKSHYTDVSLDSAVELYFFPGGYLGLSPLPGGEVNAAALVDQKAFSGSEGDKSVLGIIKEAARHNQKLGDKLKRAIPVAGSQSAVSPVKLNRKPLAWDEYALIGDAAVMIPPLCGDGMSMALRSARICTPLADLYLKGAISRETWQLEYAASLKREFSGPLRYGHWIQSLGELPILSKAVLAVAKLVPSMGAGLLQATRLKDNRL</sequence>
<keyword evidence="2" id="KW-1185">Reference proteome</keyword>
<dbReference type="PANTHER" id="PTHR42685">
    <property type="entry name" value="GERANYLGERANYL DIPHOSPHATE REDUCTASE"/>
    <property type="match status" value="1"/>
</dbReference>
<dbReference type="SUPFAM" id="SSF51905">
    <property type="entry name" value="FAD/NAD(P)-binding domain"/>
    <property type="match status" value="1"/>
</dbReference>
<name>A0A3G9IY26_9BACL</name>
<dbReference type="AlphaFoldDB" id="A0A3G9IY26"/>
<dbReference type="KEGG" id="pbk:Back11_51520"/>
<reference evidence="1 2" key="1">
    <citation type="submission" date="2018-11" db="EMBL/GenBank/DDBJ databases">
        <title>Complete genome sequence of Paenibacillus baekrokdamisoli strain KCTC 33723.</title>
        <authorList>
            <person name="Kang S.W."/>
            <person name="Lee K.C."/>
            <person name="Kim K.K."/>
            <person name="Kim J.S."/>
            <person name="Kim D.S."/>
            <person name="Ko S.H."/>
            <person name="Yang S.H."/>
            <person name="Lee J.S."/>
        </authorList>
    </citation>
    <scope>NUCLEOTIDE SEQUENCE [LARGE SCALE GENOMIC DNA]</scope>
    <source>
        <strain evidence="1 2">KCTC 33723</strain>
    </source>
</reference>
<dbReference type="InterPro" id="IPR036188">
    <property type="entry name" value="FAD/NAD-bd_sf"/>
</dbReference>
<dbReference type="RefSeq" id="WP_125663569.1">
    <property type="nucleotide sequence ID" value="NZ_AP019308.1"/>
</dbReference>
<dbReference type="OrthoDB" id="9806565at2"/>
<proteinExistence type="predicted"/>
<dbReference type="EMBL" id="AP019308">
    <property type="protein sequence ID" value="BBH23807.1"/>
    <property type="molecule type" value="Genomic_DNA"/>
</dbReference>
<dbReference type="InterPro" id="IPR050407">
    <property type="entry name" value="Geranylgeranyl_reductase"/>
</dbReference>